<evidence type="ECO:0000256" key="1">
    <source>
        <dbReference type="ARBA" id="ARBA00022617"/>
    </source>
</evidence>
<evidence type="ECO:0000313" key="6">
    <source>
        <dbReference type="EMBL" id="CRL09571.1"/>
    </source>
</evidence>
<reference evidence="6 7" key="1">
    <citation type="submission" date="2015-05" db="EMBL/GenBank/DDBJ databases">
        <authorList>
            <person name="Rodrigo-Torres Lidia"/>
            <person name="Arahal R.David."/>
        </authorList>
    </citation>
    <scope>NUCLEOTIDE SEQUENCE [LARGE SCALE GENOMIC DNA]</scope>
    <source>
        <strain evidence="6 7">CECT 7321</strain>
    </source>
</reference>
<dbReference type="STRING" id="481446.NIT7645_00593"/>
<feature type="domain" description="Cytochrome c" evidence="5">
    <location>
        <begin position="64"/>
        <end position="150"/>
    </location>
</feature>
<dbReference type="GO" id="GO:0046872">
    <property type="term" value="F:metal ion binding"/>
    <property type="evidence" value="ECO:0007669"/>
    <property type="project" value="UniProtKB-KW"/>
</dbReference>
<accession>A0A0H5CXB5</accession>
<dbReference type="Pfam" id="PF00034">
    <property type="entry name" value="Cytochrom_C"/>
    <property type="match status" value="1"/>
</dbReference>
<gene>
    <name evidence="6" type="ORF">NIT7321_00402</name>
</gene>
<dbReference type="SUPFAM" id="SSF46626">
    <property type="entry name" value="Cytochrome c"/>
    <property type="match status" value="1"/>
</dbReference>
<dbReference type="OrthoDB" id="7854060at2"/>
<evidence type="ECO:0000256" key="4">
    <source>
        <dbReference type="PROSITE-ProRule" id="PRU00433"/>
    </source>
</evidence>
<proteinExistence type="predicted"/>
<dbReference type="InterPro" id="IPR009056">
    <property type="entry name" value="Cyt_c-like_dom"/>
</dbReference>
<dbReference type="Proteomes" id="UP000043764">
    <property type="component" value="Unassembled WGS sequence"/>
</dbReference>
<keyword evidence="1 4" id="KW-0349">Heme</keyword>
<dbReference type="PROSITE" id="PS51007">
    <property type="entry name" value="CYTC"/>
    <property type="match status" value="1"/>
</dbReference>
<evidence type="ECO:0000259" key="5">
    <source>
        <dbReference type="PROSITE" id="PS51007"/>
    </source>
</evidence>
<evidence type="ECO:0000256" key="2">
    <source>
        <dbReference type="ARBA" id="ARBA00022723"/>
    </source>
</evidence>
<keyword evidence="3 4" id="KW-0408">Iron</keyword>
<protein>
    <submittedName>
        <fullName evidence="6">Putative bifunctional cbb3-type cytochrome c oxidase subunit II/cytochrome c</fullName>
    </submittedName>
</protein>
<dbReference type="RefSeq" id="WP_046212138.1">
    <property type="nucleotide sequence ID" value="NZ_BSKQ01000003.1"/>
</dbReference>
<dbReference type="AlphaFoldDB" id="A0A0H5CXB5"/>
<keyword evidence="2 4" id="KW-0479">Metal-binding</keyword>
<dbReference type="EMBL" id="CVRL01000004">
    <property type="protein sequence ID" value="CRL09571.1"/>
    <property type="molecule type" value="Genomic_DNA"/>
</dbReference>
<dbReference type="GO" id="GO:0009055">
    <property type="term" value="F:electron transfer activity"/>
    <property type="evidence" value="ECO:0007669"/>
    <property type="project" value="InterPro"/>
</dbReference>
<evidence type="ECO:0000313" key="7">
    <source>
        <dbReference type="Proteomes" id="UP000043764"/>
    </source>
</evidence>
<dbReference type="GO" id="GO:0020037">
    <property type="term" value="F:heme binding"/>
    <property type="evidence" value="ECO:0007669"/>
    <property type="project" value="InterPro"/>
</dbReference>
<keyword evidence="7" id="KW-1185">Reference proteome</keyword>
<evidence type="ECO:0000256" key="3">
    <source>
        <dbReference type="ARBA" id="ARBA00023004"/>
    </source>
</evidence>
<dbReference type="InterPro" id="IPR036909">
    <property type="entry name" value="Cyt_c-like_dom_sf"/>
</dbReference>
<sequence>MDKLTALIGAVVIAGGGVATWQFISAEDSAEDTAMGHSMTPPDTSSIEAGDPIVQVQLPAEFSEQATIGKTIFEAKCSECHGANAAGQNGIAPPLVHKIYEPSHHSDMAFVLAAQNGVRAHHWKFGNMPKIEGLTQGDVKMVAAYVRELQRANGIN</sequence>
<organism evidence="6 7">
    <name type="scientific">Phaeobacter italicus</name>
    <dbReference type="NCBI Taxonomy" id="481446"/>
    <lineage>
        <taxon>Bacteria</taxon>
        <taxon>Pseudomonadati</taxon>
        <taxon>Pseudomonadota</taxon>
        <taxon>Alphaproteobacteria</taxon>
        <taxon>Rhodobacterales</taxon>
        <taxon>Roseobacteraceae</taxon>
        <taxon>Phaeobacter</taxon>
    </lineage>
</organism>
<name>A0A0H5CXB5_9RHOB</name>
<dbReference type="Gene3D" id="1.10.760.10">
    <property type="entry name" value="Cytochrome c-like domain"/>
    <property type="match status" value="1"/>
</dbReference>